<comment type="caution">
    <text evidence="1">The sequence shown here is derived from an EMBL/GenBank/DDBJ whole genome shotgun (WGS) entry which is preliminary data.</text>
</comment>
<reference evidence="2" key="1">
    <citation type="submission" date="2014-06" db="EMBL/GenBank/DDBJ databases">
        <authorList>
            <person name="Le Roux Frederique"/>
        </authorList>
    </citation>
    <scope>NUCLEOTIDE SEQUENCE [LARGE SCALE GENOMIC DNA]</scope>
    <source>
        <strain evidence="2">J5-5</strain>
    </source>
</reference>
<organism evidence="1 2">
    <name type="scientific">Vibrio crassostreae</name>
    <dbReference type="NCBI Taxonomy" id="246167"/>
    <lineage>
        <taxon>Bacteria</taxon>
        <taxon>Pseudomonadati</taxon>
        <taxon>Pseudomonadota</taxon>
        <taxon>Gammaproteobacteria</taxon>
        <taxon>Vibrionales</taxon>
        <taxon>Vibrionaceae</taxon>
        <taxon>Vibrio</taxon>
    </lineage>
</organism>
<name>A0A822N1Q2_9VIBR</name>
<dbReference type="EMBL" id="CCJV01000093">
    <property type="protein sequence ID" value="CDT46827.1"/>
    <property type="molecule type" value="Genomic_DNA"/>
</dbReference>
<gene>
    <name evidence="1" type="ORF">VCR5J5_330069</name>
</gene>
<evidence type="ECO:0000313" key="2">
    <source>
        <dbReference type="Proteomes" id="UP000049495"/>
    </source>
</evidence>
<dbReference type="Proteomes" id="UP000049495">
    <property type="component" value="Unassembled WGS sequence"/>
</dbReference>
<proteinExistence type="predicted"/>
<dbReference type="AlphaFoldDB" id="A0A822N1Q2"/>
<sequence>MRNYEIFSNTTSGIRTKRLLNSDRVTDYLPQNFSGAGVTTKQRKLLRNPE</sequence>
<accession>A0A822N1Q2</accession>
<protein>
    <submittedName>
        <fullName evidence="1">Uncharacterized protein</fullName>
    </submittedName>
</protein>
<evidence type="ECO:0000313" key="1">
    <source>
        <dbReference type="EMBL" id="CDT46827.1"/>
    </source>
</evidence>